<proteinExistence type="predicted"/>
<protein>
    <recommendedName>
        <fullName evidence="2">LTD domain-containing protein</fullName>
    </recommendedName>
</protein>
<dbReference type="EMBL" id="UINC01028211">
    <property type="protein sequence ID" value="SVB08790.1"/>
    <property type="molecule type" value="Genomic_DNA"/>
</dbReference>
<dbReference type="SUPFAM" id="SSF74853">
    <property type="entry name" value="Lamin A/C globular tail domain"/>
    <property type="match status" value="1"/>
</dbReference>
<gene>
    <name evidence="1" type="ORF">METZ01_LOCUS161644</name>
</gene>
<sequence length="513" mass="55276">MNFIKGLIYMSPIFLFGGVDHLVFSEIVITPSEAEFVKITNPTVNDIGLTNYYLTDGTDISNGKLYYQLTGGLNYWSGSGSDFICRFPSGYTLSAGTSVTISLRDSSTYANYFGENADLTLADDLLDAVDGISTKGSNAAKLGNSAETLILFHWDGSSATVQDVDYLLWGNNSFGIDKSGVSGYTLDTPAASQSYLPVHSLDEKLVRISNEGSETQTEGNGITGHDETSELMQDTWQIVPLVSSKPEISAVRISPLSPNSADLIQFSATVTDDDGLALVKLVTIFQNDTTSHSMTQGIADTFGVEIGPLAQSGSLIYYVYARDNIGLVDSTSLSAVTITDPPDPPVDLSIAELLNDLNNYIGTEITIDGVITVPAGRLRTNFTEAFLQDESGRGIILYNSSLDTSFDRGDSVLVVAEVDDFDGKPELIYSSITGLKENAAIPVVELTISDFNTLAYTYAYVKIWGKIISRSEPSGTNTGANISLQDASGEVSTIRIWNSTNILYDENFILINP</sequence>
<name>A0A382B4M2_9ZZZZ</name>
<accession>A0A382B4M2</accession>
<organism evidence="1">
    <name type="scientific">marine metagenome</name>
    <dbReference type="NCBI Taxonomy" id="408172"/>
    <lineage>
        <taxon>unclassified sequences</taxon>
        <taxon>metagenomes</taxon>
        <taxon>ecological metagenomes</taxon>
    </lineage>
</organism>
<dbReference type="AlphaFoldDB" id="A0A382B4M2"/>
<evidence type="ECO:0000313" key="1">
    <source>
        <dbReference type="EMBL" id="SVB08790.1"/>
    </source>
</evidence>
<feature type="non-terminal residue" evidence="1">
    <location>
        <position position="513"/>
    </location>
</feature>
<reference evidence="1" key="1">
    <citation type="submission" date="2018-05" db="EMBL/GenBank/DDBJ databases">
        <authorList>
            <person name="Lanie J.A."/>
            <person name="Ng W.-L."/>
            <person name="Kazmierczak K.M."/>
            <person name="Andrzejewski T.M."/>
            <person name="Davidsen T.M."/>
            <person name="Wayne K.J."/>
            <person name="Tettelin H."/>
            <person name="Glass J.I."/>
            <person name="Rusch D."/>
            <person name="Podicherti R."/>
            <person name="Tsui H.-C.T."/>
            <person name="Winkler M.E."/>
        </authorList>
    </citation>
    <scope>NUCLEOTIDE SEQUENCE</scope>
</reference>
<dbReference type="InterPro" id="IPR036415">
    <property type="entry name" value="Lamin_tail_dom_sf"/>
</dbReference>
<evidence type="ECO:0008006" key="2">
    <source>
        <dbReference type="Google" id="ProtNLM"/>
    </source>
</evidence>